<evidence type="ECO:0000256" key="6">
    <source>
        <dbReference type="ARBA" id="ARBA00023002"/>
    </source>
</evidence>
<dbReference type="Pfam" id="PF13450">
    <property type="entry name" value="NAD_binding_8"/>
    <property type="match status" value="1"/>
</dbReference>
<dbReference type="InterPro" id="IPR023753">
    <property type="entry name" value="FAD/NAD-binding_dom"/>
</dbReference>
<dbReference type="AlphaFoldDB" id="A0A1F7S1F3"/>
<protein>
    <recommendedName>
        <fullName evidence="10">4Fe-4S ferredoxin-type domain-containing protein</fullName>
    </recommendedName>
</protein>
<dbReference type="Pfam" id="PF07992">
    <property type="entry name" value="Pyr_redox_2"/>
    <property type="match status" value="1"/>
</dbReference>
<dbReference type="InterPro" id="IPR017900">
    <property type="entry name" value="4Fe4S_Fe_S_CS"/>
</dbReference>
<dbReference type="GO" id="GO:0016491">
    <property type="term" value="F:oxidoreductase activity"/>
    <property type="evidence" value="ECO:0007669"/>
    <property type="project" value="UniProtKB-KW"/>
</dbReference>
<evidence type="ECO:0000256" key="7">
    <source>
        <dbReference type="ARBA" id="ARBA00023004"/>
    </source>
</evidence>
<gene>
    <name evidence="11" type="ORF">A2161_19915</name>
</gene>
<dbReference type="GO" id="GO:0046872">
    <property type="term" value="F:metal ion binding"/>
    <property type="evidence" value="ECO:0007669"/>
    <property type="project" value="UniProtKB-KW"/>
</dbReference>
<dbReference type="Proteomes" id="UP000179266">
    <property type="component" value="Unassembled WGS sequence"/>
</dbReference>
<evidence type="ECO:0000256" key="3">
    <source>
        <dbReference type="ARBA" id="ARBA00022485"/>
    </source>
</evidence>
<comment type="similarity">
    <text evidence="2">Belongs to the HdrA family.</text>
</comment>
<proteinExistence type="inferred from homology"/>
<keyword evidence="6" id="KW-0560">Oxidoreductase</keyword>
<dbReference type="InterPro" id="IPR017896">
    <property type="entry name" value="4Fe4S_Fe-S-bd"/>
</dbReference>
<evidence type="ECO:0000256" key="9">
    <source>
        <dbReference type="SAM" id="Coils"/>
    </source>
</evidence>
<comment type="caution">
    <text evidence="11">The sequence shown here is derived from an EMBL/GenBank/DDBJ whole genome shotgun (WGS) entry which is preliminary data.</text>
</comment>
<evidence type="ECO:0000256" key="2">
    <source>
        <dbReference type="ARBA" id="ARBA00006561"/>
    </source>
</evidence>
<dbReference type="PROSITE" id="PS00198">
    <property type="entry name" value="4FE4S_FER_1"/>
    <property type="match status" value="2"/>
</dbReference>
<keyword evidence="5" id="KW-0285">Flavoprotein</keyword>
<dbReference type="EMBL" id="MGDD01000064">
    <property type="protein sequence ID" value="OGL47642.1"/>
    <property type="molecule type" value="Genomic_DNA"/>
</dbReference>
<evidence type="ECO:0000256" key="1">
    <source>
        <dbReference type="ARBA" id="ARBA00001974"/>
    </source>
</evidence>
<evidence type="ECO:0000259" key="10">
    <source>
        <dbReference type="PROSITE" id="PS51379"/>
    </source>
</evidence>
<dbReference type="SUPFAM" id="SSF46548">
    <property type="entry name" value="alpha-helical ferredoxin"/>
    <property type="match status" value="1"/>
</dbReference>
<dbReference type="PRINTS" id="PR00419">
    <property type="entry name" value="ADXRDTASE"/>
</dbReference>
<evidence type="ECO:0000313" key="12">
    <source>
        <dbReference type="Proteomes" id="UP000179266"/>
    </source>
</evidence>
<dbReference type="Gene3D" id="3.40.50.720">
    <property type="entry name" value="NAD(P)-binding Rossmann-like Domain"/>
    <property type="match status" value="1"/>
</dbReference>
<sequence>MQIGVYICLWDDDILSTLDIELVIKQIKRLPDVSVIRDCSNICSVHELRSIVNEVKNYFLNRLLILTCNSFIDDSIFKSIFENTQLEKEYLKVINLNEQLDSSEENIILKTQKTIELLETKISELKQSGYPDKIIIKSKPATLVIGGGIGGIESALILADSGYKVYLLEKRPGIGGNARKINRVYPTLTQSHSVIAPKMLAAIQNSNIEILSWSEIEEMKGTPGDYKIKIRSKSRYVNPEFCNACGKCKTVCPINVPDEFNERMNTRKVIYQPFKGSIPETFLIDKGEMPPCRGKCPIDQDAPGYIDLIRTGKYHEAFDLIRLKNPLPSVIARICPGNCEDVCRRGLNERPVSIKKLKQFVTDWAFRNGKDASLLRPAASHKEKVAVIGSGPAGLSCAHDLSTRGYNVSVFEESSKAGGLLVSGIPCFRIPAEIIRYDIEQIKKAGVIFKFNTKIGEKLTLKDLRTEYDAVFIATGAQKTKKIGIQGETAAGCFDALTFLQRYNSGEKIVLGEKVLIIGGDNSAVYSAVAAKNLGSKYIQIIFSGDENSLNIDTDTMQLARENSVQFLFNTKIEKIVVTNGRVSGVEYFRTDSQTKIIDTEDIVLIKSLKLEKIESDTILLVKDRESDLGFNRATSLRVIVTSENLVFVNPETLETNTEGIFAGGDVVVGSGSVMKAVSDGKRAAASIDQYLRHQPMEQIIPARLINKESLKHASENEQTYPGCLSKSDCKNIVYVSAQSQEVLSESGAVQEAERCLQCGVCIDCWECSRICEQHAIDHEMKDLVRNIDVGSIIIATGYSLFNPEQIKRLGYKTCENVLTAMEFERLCSKDGPTEGKIVLKNGKKPETVAVIHCVGSRDCNYLEYCSDVCCTYSMKLASEIRDKTSAEVYEFYIDIRGCGKDFEKFYSTTRKKGIKFIRGKVAEITSLHVHQGEKEKLIINCEDTLMGRILRITADMVILATAMEPSEDSAEIAGLFNLKLDDNGFYAVNQSKLPHIFTSVHGIYVVGTCQRPQTIHDTITQSHAAAAAIISSLQNNR</sequence>
<dbReference type="InterPro" id="IPR009051">
    <property type="entry name" value="Helical_ferredxn"/>
</dbReference>
<dbReference type="InterPro" id="IPR036188">
    <property type="entry name" value="FAD/NAD-bd_sf"/>
</dbReference>
<dbReference type="GO" id="GO:0051539">
    <property type="term" value="F:4 iron, 4 sulfur cluster binding"/>
    <property type="evidence" value="ECO:0007669"/>
    <property type="project" value="UniProtKB-KW"/>
</dbReference>
<reference evidence="11 12" key="1">
    <citation type="journal article" date="2016" name="Nat. Commun.">
        <title>Thousands of microbial genomes shed light on interconnected biogeochemical processes in an aquifer system.</title>
        <authorList>
            <person name="Anantharaman K."/>
            <person name="Brown C.T."/>
            <person name="Hug L.A."/>
            <person name="Sharon I."/>
            <person name="Castelle C.J."/>
            <person name="Probst A.J."/>
            <person name="Thomas B.C."/>
            <person name="Singh A."/>
            <person name="Wilkins M.J."/>
            <person name="Karaoz U."/>
            <person name="Brodie E.L."/>
            <person name="Williams K.H."/>
            <person name="Hubbard S.S."/>
            <person name="Banfield J.F."/>
        </authorList>
    </citation>
    <scope>NUCLEOTIDE SEQUENCE [LARGE SCALE GENOMIC DNA]</scope>
</reference>
<accession>A0A1F7S1F3</accession>
<organism evidence="11 12">
    <name type="scientific">Candidatus Schekmanbacteria bacterium RBG_13_48_7</name>
    <dbReference type="NCBI Taxonomy" id="1817878"/>
    <lineage>
        <taxon>Bacteria</taxon>
        <taxon>Candidatus Schekmaniibacteriota</taxon>
    </lineage>
</organism>
<comment type="cofactor">
    <cofactor evidence="1">
        <name>FAD</name>
        <dbReference type="ChEBI" id="CHEBI:57692"/>
    </cofactor>
</comment>
<evidence type="ECO:0000256" key="4">
    <source>
        <dbReference type="ARBA" id="ARBA00022723"/>
    </source>
</evidence>
<keyword evidence="4" id="KW-0479">Metal-binding</keyword>
<dbReference type="SUPFAM" id="SSF51971">
    <property type="entry name" value="Nucleotide-binding domain"/>
    <property type="match status" value="2"/>
</dbReference>
<evidence type="ECO:0000256" key="5">
    <source>
        <dbReference type="ARBA" id="ARBA00022827"/>
    </source>
</evidence>
<keyword evidence="9" id="KW-0175">Coiled coil</keyword>
<feature type="coiled-coil region" evidence="9">
    <location>
        <begin position="86"/>
        <end position="128"/>
    </location>
</feature>
<keyword evidence="5" id="KW-0274">FAD</keyword>
<keyword evidence="7" id="KW-0408">Iron</keyword>
<keyword evidence="8" id="KW-0411">Iron-sulfur</keyword>
<dbReference type="PROSITE" id="PS51379">
    <property type="entry name" value="4FE4S_FER_2"/>
    <property type="match status" value="1"/>
</dbReference>
<dbReference type="Gene3D" id="1.10.1060.10">
    <property type="entry name" value="Alpha-helical ferredoxin"/>
    <property type="match status" value="1"/>
</dbReference>
<dbReference type="InterPro" id="IPR028261">
    <property type="entry name" value="DPD_II"/>
</dbReference>
<dbReference type="InterPro" id="IPR039650">
    <property type="entry name" value="HdrA-like"/>
</dbReference>
<dbReference type="Gene3D" id="3.50.50.60">
    <property type="entry name" value="FAD/NAD(P)-binding domain"/>
    <property type="match status" value="3"/>
</dbReference>
<dbReference type="SUPFAM" id="SSF54862">
    <property type="entry name" value="4Fe-4S ferredoxins"/>
    <property type="match status" value="1"/>
</dbReference>
<dbReference type="PANTHER" id="PTHR43498:SF1">
    <property type="entry name" value="COB--COM HETERODISULFIDE REDUCTASE IRON-SULFUR SUBUNIT A"/>
    <property type="match status" value="1"/>
</dbReference>
<dbReference type="PANTHER" id="PTHR43498">
    <property type="entry name" value="FERREDOXIN:COB-COM HETERODISULFIDE REDUCTASE SUBUNIT A"/>
    <property type="match status" value="1"/>
</dbReference>
<keyword evidence="3" id="KW-0004">4Fe-4S</keyword>
<dbReference type="Pfam" id="PF14691">
    <property type="entry name" value="Fer4_20"/>
    <property type="match status" value="1"/>
</dbReference>
<dbReference type="SUPFAM" id="SSF51905">
    <property type="entry name" value="FAD/NAD(P)-binding domain"/>
    <property type="match status" value="1"/>
</dbReference>
<evidence type="ECO:0000256" key="8">
    <source>
        <dbReference type="ARBA" id="ARBA00023014"/>
    </source>
</evidence>
<feature type="domain" description="4Fe-4S ferredoxin-type" evidence="10">
    <location>
        <begin position="233"/>
        <end position="263"/>
    </location>
</feature>
<name>A0A1F7S1F3_9BACT</name>
<evidence type="ECO:0000313" key="11">
    <source>
        <dbReference type="EMBL" id="OGL47642.1"/>
    </source>
</evidence>